<dbReference type="EC" id="1.17.4.2" evidence="5"/>
<feature type="domain" description="ATP-cone" evidence="4">
    <location>
        <begin position="3"/>
        <end position="95"/>
    </location>
</feature>
<dbReference type="GO" id="GO:0008998">
    <property type="term" value="F:ribonucleoside-triphosphate reductase (thioredoxin) activity"/>
    <property type="evidence" value="ECO:0007669"/>
    <property type="project" value="UniProtKB-EC"/>
</dbReference>
<dbReference type="NCBIfam" id="NF005497">
    <property type="entry name" value="PRK07111.1"/>
    <property type="match status" value="1"/>
</dbReference>
<dbReference type="GO" id="GO:0004748">
    <property type="term" value="F:ribonucleoside-diphosphate reductase activity, thioredoxin disulfide as acceptor"/>
    <property type="evidence" value="ECO:0007669"/>
    <property type="project" value="TreeGrafter"/>
</dbReference>
<evidence type="ECO:0000256" key="2">
    <source>
        <dbReference type="ARBA" id="ARBA00022840"/>
    </source>
</evidence>
<organism evidence="5 6">
    <name type="scientific">Ligaoa zhengdingensis</name>
    <dbReference type="NCBI Taxonomy" id="2763658"/>
    <lineage>
        <taxon>Bacteria</taxon>
        <taxon>Bacillati</taxon>
        <taxon>Bacillota</taxon>
        <taxon>Clostridia</taxon>
        <taxon>Eubacteriales</taxon>
        <taxon>Oscillospiraceae</taxon>
        <taxon>Ligaoa</taxon>
    </lineage>
</organism>
<name>A0A926DVL2_9FIRM</name>
<evidence type="ECO:0000313" key="6">
    <source>
        <dbReference type="Proteomes" id="UP000653127"/>
    </source>
</evidence>
<dbReference type="PANTHER" id="PTHR21075:SF0">
    <property type="entry name" value="ANAEROBIC RIBONUCLEOSIDE-TRIPHOSPHATE REDUCTASE"/>
    <property type="match status" value="1"/>
</dbReference>
<proteinExistence type="predicted"/>
<evidence type="ECO:0000256" key="1">
    <source>
        <dbReference type="ARBA" id="ARBA00022741"/>
    </source>
</evidence>
<dbReference type="Pfam" id="PF03477">
    <property type="entry name" value="ATP-cone"/>
    <property type="match status" value="1"/>
</dbReference>
<dbReference type="GO" id="GO:0005524">
    <property type="term" value="F:ATP binding"/>
    <property type="evidence" value="ECO:0007669"/>
    <property type="project" value="UniProtKB-UniRule"/>
</dbReference>
<sequence length="771" mass="86281">MIANIVKRDGRSVEFDIEKIATAIYKAAQALGGRDHEMALRIAQDVADYLEKDQNLTEPTVEQIQDAVEKILIEQGHARTAKEYILYRAERTRVRESNTRLMKVYEDLTFKEASDNDVKRENANIDGDTAMGTMLKYGSEGAKQFYEMFVLNPAHAKAHAEGDIHIHDLDFLTLTTTCCQIDIEKLFRGGFSTGHGFLREPNDIQSYTALACIAIQSNQNDQHGGQSIPNFDYGMAPGVRKTYRRQYLANLGKVMEVLCGVENGQEAAKQLCKRIEREHGASPVLADDNGYRDLEAPLLAELIPAEQVERVRETARRYALQETRRSTYQAMEALVHNLNTMHSRAGAQIPFSSINYGTDTSPEGRLVIESVLLATEAGLGNGETPIFPIHIFKVKEGINYNEGDPNYDLFKLACKVSAKRLFPNFSFLDAPFNAQYYKPGDHNTEAAYMGCRTRVIGNAYDPTREVVGGRGNLSFTSINLPRMAIKAKGDVDLFFEDLDRKIGLVIDQLMERYQIQAAKKVKNYPFLMGQGIWLDSDKLGPEDTVGEVLKHGTLTLGFIGLAECLKALIGKHHGESAEAQNLGLDIVGYMRKRMDEETRRTGFNFSLIATPAEGLSGRFVRMDRERYGAIPGVTDREYYTNSFHIPVYFNISAFDKIRLEAPYHALTNGGHITYVELDGDPCKNLDAFERVVRCMKECGVGYGSINHPVDRDPVCGYTGIIDDVCPRCGRREGEPVSVETLRRLGVWRGGADTCGYCGDINEERDRTVNPM</sequence>
<dbReference type="GO" id="GO:0009265">
    <property type="term" value="P:2'-deoxyribonucleotide biosynthetic process"/>
    <property type="evidence" value="ECO:0007669"/>
    <property type="project" value="TreeGrafter"/>
</dbReference>
<dbReference type="AlphaFoldDB" id="A0A926DVL2"/>
<gene>
    <name evidence="5" type="ORF">H8711_04385</name>
</gene>
<dbReference type="PANTHER" id="PTHR21075">
    <property type="entry name" value="ANAEROBIC RIBONUCLEOSIDE-TRIPHOSPHATE REDUCTASE"/>
    <property type="match status" value="1"/>
</dbReference>
<evidence type="ECO:0000259" key="4">
    <source>
        <dbReference type="PROSITE" id="PS51161"/>
    </source>
</evidence>
<accession>A0A926DVL2</accession>
<dbReference type="GO" id="GO:0031250">
    <property type="term" value="C:anaerobic ribonucleoside-triphosphate reductase complex"/>
    <property type="evidence" value="ECO:0007669"/>
    <property type="project" value="TreeGrafter"/>
</dbReference>
<dbReference type="RefSeq" id="WP_249282326.1">
    <property type="nucleotide sequence ID" value="NZ_JACRST010000004.1"/>
</dbReference>
<dbReference type="SUPFAM" id="SSF51998">
    <property type="entry name" value="PFL-like glycyl radical enzymes"/>
    <property type="match status" value="1"/>
</dbReference>
<keyword evidence="2 3" id="KW-0067">ATP-binding</keyword>
<reference evidence="5" key="1">
    <citation type="submission" date="2020-08" db="EMBL/GenBank/DDBJ databases">
        <title>Genome public.</title>
        <authorList>
            <person name="Liu C."/>
            <person name="Sun Q."/>
        </authorList>
    </citation>
    <scope>NUCLEOTIDE SEQUENCE</scope>
    <source>
        <strain evidence="5">NSJ-31</strain>
    </source>
</reference>
<dbReference type="GO" id="GO:0006260">
    <property type="term" value="P:DNA replication"/>
    <property type="evidence" value="ECO:0007669"/>
    <property type="project" value="InterPro"/>
</dbReference>
<dbReference type="Proteomes" id="UP000653127">
    <property type="component" value="Unassembled WGS sequence"/>
</dbReference>
<keyword evidence="1 3" id="KW-0547">Nucleotide-binding</keyword>
<keyword evidence="5" id="KW-0560">Oxidoreductase</keyword>
<keyword evidence="6" id="KW-1185">Reference proteome</keyword>
<dbReference type="EMBL" id="JACRST010000004">
    <property type="protein sequence ID" value="MBC8546173.1"/>
    <property type="molecule type" value="Genomic_DNA"/>
</dbReference>
<comment type="caution">
    <text evidence="5">The sequence shown here is derived from an EMBL/GenBank/DDBJ whole genome shotgun (WGS) entry which is preliminary data.</text>
</comment>
<evidence type="ECO:0000313" key="5">
    <source>
        <dbReference type="EMBL" id="MBC8546173.1"/>
    </source>
</evidence>
<dbReference type="NCBIfam" id="TIGR02487">
    <property type="entry name" value="NrdD"/>
    <property type="match status" value="1"/>
</dbReference>
<protein>
    <submittedName>
        <fullName evidence="5">Anaerobic ribonucleoside triphosphate reductase</fullName>
        <ecNumber evidence="5">1.17.4.2</ecNumber>
    </submittedName>
</protein>
<dbReference type="InterPro" id="IPR012833">
    <property type="entry name" value="NrdD"/>
</dbReference>
<dbReference type="CDD" id="cd01675">
    <property type="entry name" value="RNR_III"/>
    <property type="match status" value="1"/>
</dbReference>
<dbReference type="Pfam" id="PF13597">
    <property type="entry name" value="NRDD"/>
    <property type="match status" value="1"/>
</dbReference>
<dbReference type="PROSITE" id="PS51161">
    <property type="entry name" value="ATP_CONE"/>
    <property type="match status" value="1"/>
</dbReference>
<dbReference type="InterPro" id="IPR005144">
    <property type="entry name" value="ATP-cone_dom"/>
</dbReference>
<evidence type="ECO:0000256" key="3">
    <source>
        <dbReference type="PROSITE-ProRule" id="PRU00492"/>
    </source>
</evidence>
<dbReference type="Gene3D" id="3.20.70.20">
    <property type="match status" value="1"/>
</dbReference>